<gene>
    <name evidence="2" type="ORF">FNK824_LOCUS43413</name>
</gene>
<keyword evidence="1" id="KW-0732">Signal</keyword>
<proteinExistence type="predicted"/>
<dbReference type="AlphaFoldDB" id="A0A820N9T4"/>
<protein>
    <submittedName>
        <fullName evidence="2">Uncharacterized protein</fullName>
    </submittedName>
</protein>
<feature type="non-terminal residue" evidence="2">
    <location>
        <position position="87"/>
    </location>
</feature>
<comment type="caution">
    <text evidence="2">The sequence shown here is derived from an EMBL/GenBank/DDBJ whole genome shotgun (WGS) entry which is preliminary data.</text>
</comment>
<name>A0A820N9T4_9BILA</name>
<organism evidence="2 3">
    <name type="scientific">Rotaria sordida</name>
    <dbReference type="NCBI Taxonomy" id="392033"/>
    <lineage>
        <taxon>Eukaryota</taxon>
        <taxon>Metazoa</taxon>
        <taxon>Spiralia</taxon>
        <taxon>Gnathifera</taxon>
        <taxon>Rotifera</taxon>
        <taxon>Eurotatoria</taxon>
        <taxon>Bdelloidea</taxon>
        <taxon>Philodinida</taxon>
        <taxon>Philodinidae</taxon>
        <taxon>Rotaria</taxon>
    </lineage>
</organism>
<feature type="chain" id="PRO_5032565249" evidence="1">
    <location>
        <begin position="20"/>
        <end position="87"/>
    </location>
</feature>
<evidence type="ECO:0000313" key="3">
    <source>
        <dbReference type="Proteomes" id="UP000663874"/>
    </source>
</evidence>
<evidence type="ECO:0000313" key="2">
    <source>
        <dbReference type="EMBL" id="CAF4384463.1"/>
    </source>
</evidence>
<feature type="signal peptide" evidence="1">
    <location>
        <begin position="1"/>
        <end position="19"/>
    </location>
</feature>
<dbReference type="Proteomes" id="UP000663874">
    <property type="component" value="Unassembled WGS sequence"/>
</dbReference>
<accession>A0A820N9T4</accession>
<sequence>MSSALFDLILLWSPQESDAEYVELQNLLKTEFPTDFIIHSFTTSQQAIKHVLAIKNPSRLSIIITKLGMNDENSGQILIETIRHQDK</sequence>
<evidence type="ECO:0000256" key="1">
    <source>
        <dbReference type="SAM" id="SignalP"/>
    </source>
</evidence>
<dbReference type="EMBL" id="CAJOBE010060379">
    <property type="protein sequence ID" value="CAF4384463.1"/>
    <property type="molecule type" value="Genomic_DNA"/>
</dbReference>
<reference evidence="2" key="1">
    <citation type="submission" date="2021-02" db="EMBL/GenBank/DDBJ databases">
        <authorList>
            <person name="Nowell W R."/>
        </authorList>
    </citation>
    <scope>NUCLEOTIDE SEQUENCE</scope>
</reference>